<evidence type="ECO:0000256" key="5">
    <source>
        <dbReference type="ARBA" id="ARBA00023274"/>
    </source>
</evidence>
<dbReference type="Pfam" id="PF00189">
    <property type="entry name" value="Ribosomal_S3_C"/>
    <property type="match status" value="1"/>
</dbReference>
<evidence type="ECO:0000256" key="1">
    <source>
        <dbReference type="ARBA" id="ARBA00010761"/>
    </source>
</evidence>
<dbReference type="SUPFAM" id="SSF54821">
    <property type="entry name" value="Ribosomal protein S3 C-terminal domain"/>
    <property type="match status" value="1"/>
</dbReference>
<organism evidence="9">
    <name type="scientific">uncultured marine microorganism HF4000_ANIW141A21</name>
    <dbReference type="NCBI Taxonomy" id="455535"/>
    <lineage>
        <taxon>unclassified sequences</taxon>
        <taxon>environmental samples</taxon>
    </lineage>
</organism>
<protein>
    <recommendedName>
        <fullName evidence="6">30S ribosomal protein S3</fullName>
    </recommendedName>
</protein>
<evidence type="ECO:0000256" key="3">
    <source>
        <dbReference type="ARBA" id="ARBA00022884"/>
    </source>
</evidence>
<keyword evidence="3" id="KW-0694">RNA-binding</keyword>
<dbReference type="SUPFAM" id="SSF54814">
    <property type="entry name" value="Prokaryotic type KH domain (KH-domain type II)"/>
    <property type="match status" value="1"/>
</dbReference>
<dbReference type="InterPro" id="IPR001351">
    <property type="entry name" value="Ribosomal_uS3_C"/>
</dbReference>
<keyword evidence="2" id="KW-0699">rRNA-binding</keyword>
<evidence type="ECO:0000259" key="8">
    <source>
        <dbReference type="PROSITE" id="PS50823"/>
    </source>
</evidence>
<dbReference type="PROSITE" id="PS50823">
    <property type="entry name" value="KH_TYPE_2"/>
    <property type="match status" value="1"/>
</dbReference>
<dbReference type="AlphaFoldDB" id="B3T598"/>
<dbReference type="InterPro" id="IPR015946">
    <property type="entry name" value="KH_dom-like_a/b"/>
</dbReference>
<dbReference type="GO" id="GO:0019843">
    <property type="term" value="F:rRNA binding"/>
    <property type="evidence" value="ECO:0007669"/>
    <property type="project" value="UniProtKB-KW"/>
</dbReference>
<dbReference type="SMART" id="SM00322">
    <property type="entry name" value="KH"/>
    <property type="match status" value="1"/>
</dbReference>
<proteinExistence type="inferred from homology"/>
<evidence type="ECO:0000256" key="7">
    <source>
        <dbReference type="SAM" id="MobiDB-lite"/>
    </source>
</evidence>
<dbReference type="Gene3D" id="3.30.1140.32">
    <property type="entry name" value="Ribosomal protein S3, C-terminal domain"/>
    <property type="match status" value="1"/>
</dbReference>
<dbReference type="InterPro" id="IPR004087">
    <property type="entry name" value="KH_dom"/>
</dbReference>
<dbReference type="NCBIfam" id="TIGR01008">
    <property type="entry name" value="uS3_euk_arch"/>
    <property type="match status" value="1"/>
</dbReference>
<keyword evidence="4 9" id="KW-0689">Ribosomal protein</keyword>
<dbReference type="NCBIfam" id="NF003219">
    <property type="entry name" value="PRK04191.1"/>
    <property type="match status" value="1"/>
</dbReference>
<keyword evidence="5" id="KW-0687">Ribonucleoprotein</keyword>
<dbReference type="PANTHER" id="PTHR11760">
    <property type="entry name" value="30S/40S RIBOSOMAL PROTEIN S3"/>
    <property type="match status" value="1"/>
</dbReference>
<reference evidence="9" key="1">
    <citation type="journal article" date="2008" name="ISME J.">
        <title>Genomic patterns of recombination, clonal divergence and environment in marine microbial populations.</title>
        <authorList>
            <person name="Konstantinidis K.T."/>
            <person name="Delong E.F."/>
        </authorList>
    </citation>
    <scope>NUCLEOTIDE SEQUENCE</scope>
</reference>
<evidence type="ECO:0000313" key="9">
    <source>
        <dbReference type="EMBL" id="ABZ07757.1"/>
    </source>
</evidence>
<dbReference type="PANTHER" id="PTHR11760:SF32">
    <property type="entry name" value="SMALL RIBOSOMAL SUBUNIT PROTEIN US3"/>
    <property type="match status" value="1"/>
</dbReference>
<dbReference type="InterPro" id="IPR009019">
    <property type="entry name" value="KH_sf_prok-type"/>
</dbReference>
<evidence type="ECO:0000256" key="6">
    <source>
        <dbReference type="ARBA" id="ARBA00035521"/>
    </source>
</evidence>
<dbReference type="EMBL" id="EU016608">
    <property type="protein sequence ID" value="ABZ07757.1"/>
    <property type="molecule type" value="Genomic_DNA"/>
</dbReference>
<evidence type="ECO:0000256" key="2">
    <source>
        <dbReference type="ARBA" id="ARBA00022730"/>
    </source>
</evidence>
<dbReference type="GO" id="GO:0003735">
    <property type="term" value="F:structural constituent of ribosome"/>
    <property type="evidence" value="ECO:0007669"/>
    <property type="project" value="InterPro"/>
</dbReference>
<gene>
    <name evidence="9" type="ORF">ALOHA_HF4000ANIW141A21ctg1g42</name>
</gene>
<dbReference type="InterPro" id="IPR005703">
    <property type="entry name" value="Ribosomal_uS3_euk/arc"/>
</dbReference>
<sequence>MMEKFSRDSGIDEYLEKNIESAGYGGFEIITSPVGTRITIYVTKPGLVIGRRGIGIRELTENLEKIFELQNLQISVFEVEIPEQNARIMCNRVAQTVARGTAFRRAAMWTVNAIMRSGALGAEIIIAGKLRSERSHTEKYKDGVVPKTGYPATLTVREAVSDVKLKMGLYGIQVKIAIRDMVPPDMELIKDIEKERSEKERSEKDSVVVQDVKA</sequence>
<dbReference type="GO" id="GO:1990904">
    <property type="term" value="C:ribonucleoprotein complex"/>
    <property type="evidence" value="ECO:0007669"/>
    <property type="project" value="UniProtKB-KW"/>
</dbReference>
<evidence type="ECO:0000256" key="4">
    <source>
        <dbReference type="ARBA" id="ARBA00022980"/>
    </source>
</evidence>
<dbReference type="InterPro" id="IPR057258">
    <property type="entry name" value="Ribosomal_uS3"/>
</dbReference>
<dbReference type="HAMAP" id="MF_01309_A">
    <property type="entry name" value="Ribosomal_uS3_A"/>
    <property type="match status" value="1"/>
</dbReference>
<comment type="similarity">
    <text evidence="1">Belongs to the universal ribosomal protein uS3 family.</text>
</comment>
<dbReference type="FunFam" id="3.30.300.20:FF:000001">
    <property type="entry name" value="30S ribosomal protein S3"/>
    <property type="match status" value="1"/>
</dbReference>
<dbReference type="Pfam" id="PF07650">
    <property type="entry name" value="KH_2"/>
    <property type="match status" value="1"/>
</dbReference>
<feature type="region of interest" description="Disordered" evidence="7">
    <location>
        <begin position="193"/>
        <end position="214"/>
    </location>
</feature>
<feature type="domain" description="KH type-2" evidence="8">
    <location>
        <begin position="11"/>
        <end position="80"/>
    </location>
</feature>
<dbReference type="InterPro" id="IPR036419">
    <property type="entry name" value="Ribosomal_S3_C_sf"/>
</dbReference>
<dbReference type="CDD" id="cd02411">
    <property type="entry name" value="KH-II_30S_S3_arch"/>
    <property type="match status" value="1"/>
</dbReference>
<name>B3T598_9ZZZZ</name>
<dbReference type="InterPro" id="IPR027488">
    <property type="entry name" value="Ribosomal_uS3_arc"/>
</dbReference>
<dbReference type="InterPro" id="IPR004044">
    <property type="entry name" value="KH_dom_type_2"/>
</dbReference>
<dbReference type="Gene3D" id="3.30.300.20">
    <property type="match status" value="1"/>
</dbReference>
<accession>B3T598</accession>